<dbReference type="EMBL" id="JARKHS020010303">
    <property type="protein sequence ID" value="KAK8778917.1"/>
    <property type="molecule type" value="Genomic_DNA"/>
</dbReference>
<dbReference type="AlphaFoldDB" id="A0AAQ4EW19"/>
<comment type="subcellular location">
    <subcellularLocation>
        <location evidence="1">Secreted</location>
    </subcellularLocation>
</comment>
<dbReference type="Pfam" id="PF00151">
    <property type="entry name" value="Lipase"/>
    <property type="match status" value="1"/>
</dbReference>
<dbReference type="GO" id="GO:0016298">
    <property type="term" value="F:lipase activity"/>
    <property type="evidence" value="ECO:0007669"/>
    <property type="project" value="InterPro"/>
</dbReference>
<keyword evidence="3" id="KW-0964">Secreted</keyword>
<evidence type="ECO:0000259" key="6">
    <source>
        <dbReference type="Pfam" id="PF00151"/>
    </source>
</evidence>
<keyword evidence="5" id="KW-0732">Signal</keyword>
<sequence>MNLLLLLIAMSGVYRSTSDQNQDVDAMYDTHKYEELTKDDFADIELSVKRHEAGLKELALTLAISEHSLAPLTFKELPGNFVVSGNLTYFVPQPPSKRGQRAPRSALFGNRRELATTGAYAVVRKVESASRRREARVFGNTCRSLGIEHYTTSPNHPLSNLTERINRTLKPMLAPFSEYQKDWADHMRAYTPEEEEGVTGRSLRAHLKSEINLESNLVDNRYMYSEVTKDDLGDIALSVKQHDDRHPLYIAYSVQHALSFPGLPGSFDVSGNLSHFVPQGPEKVKPRFLLYSNKAKTLDRLLFETGLDKDGFEKLGKLLQPKQKLYLIVHGFLSSAKTAWMQEMKDEILDQEDSASVVLVDWSKGCSNLLGYSTAAANTRTVARSLAFLVKTLTDADVIGPEHVHYIGHSLGAQTGGFFGQDVKTLTGRLVSRITACSHSKATEFYADSVRTCEFPTRLCDSYEAFLAGHCAPSCEGGLKCGRMGHPARMPLTGNQFTETTKQQCAPRPPGRSIIMLETVTPRRLDRDAELLKTLPRSVQILLADATPEERRKLVEALREERRRGAQRRPN</sequence>
<feature type="chain" id="PRO_5042888167" description="Lipase domain-containing protein" evidence="5">
    <location>
        <begin position="19"/>
        <end position="571"/>
    </location>
</feature>
<dbReference type="InterPro" id="IPR013818">
    <property type="entry name" value="Lipase"/>
</dbReference>
<evidence type="ECO:0000256" key="3">
    <source>
        <dbReference type="ARBA" id="ARBA00022525"/>
    </source>
</evidence>
<evidence type="ECO:0000256" key="5">
    <source>
        <dbReference type="SAM" id="SignalP"/>
    </source>
</evidence>
<keyword evidence="8" id="KW-1185">Reference proteome</keyword>
<comment type="similarity">
    <text evidence="2 4">Belongs to the AB hydrolase superfamily. Lipase family.</text>
</comment>
<dbReference type="SUPFAM" id="SSF53098">
    <property type="entry name" value="Ribonuclease H-like"/>
    <property type="match status" value="1"/>
</dbReference>
<dbReference type="Proteomes" id="UP001321473">
    <property type="component" value="Unassembled WGS sequence"/>
</dbReference>
<proteinExistence type="inferred from homology"/>
<dbReference type="InterPro" id="IPR029058">
    <property type="entry name" value="AB_hydrolase_fold"/>
</dbReference>
<comment type="caution">
    <text evidence="7">The sequence shown here is derived from an EMBL/GenBank/DDBJ whole genome shotgun (WGS) entry which is preliminary data.</text>
</comment>
<dbReference type="Gene3D" id="3.40.50.1820">
    <property type="entry name" value="alpha/beta hydrolase"/>
    <property type="match status" value="2"/>
</dbReference>
<evidence type="ECO:0000313" key="8">
    <source>
        <dbReference type="Proteomes" id="UP001321473"/>
    </source>
</evidence>
<evidence type="ECO:0000313" key="7">
    <source>
        <dbReference type="EMBL" id="KAK8778917.1"/>
    </source>
</evidence>
<protein>
    <recommendedName>
        <fullName evidence="6">Lipase domain-containing protein</fullName>
    </recommendedName>
</protein>
<evidence type="ECO:0000256" key="1">
    <source>
        <dbReference type="ARBA" id="ARBA00004613"/>
    </source>
</evidence>
<gene>
    <name evidence="7" type="ORF">V5799_019744</name>
</gene>
<dbReference type="PRINTS" id="PR00821">
    <property type="entry name" value="TAGLIPASE"/>
</dbReference>
<dbReference type="GO" id="GO:0016042">
    <property type="term" value="P:lipid catabolic process"/>
    <property type="evidence" value="ECO:0007669"/>
    <property type="project" value="TreeGrafter"/>
</dbReference>
<dbReference type="InterPro" id="IPR012337">
    <property type="entry name" value="RNaseH-like_sf"/>
</dbReference>
<organism evidence="7 8">
    <name type="scientific">Amblyomma americanum</name>
    <name type="common">Lone star tick</name>
    <dbReference type="NCBI Taxonomy" id="6943"/>
    <lineage>
        <taxon>Eukaryota</taxon>
        <taxon>Metazoa</taxon>
        <taxon>Ecdysozoa</taxon>
        <taxon>Arthropoda</taxon>
        <taxon>Chelicerata</taxon>
        <taxon>Arachnida</taxon>
        <taxon>Acari</taxon>
        <taxon>Parasitiformes</taxon>
        <taxon>Ixodida</taxon>
        <taxon>Ixodoidea</taxon>
        <taxon>Ixodidae</taxon>
        <taxon>Amblyomminae</taxon>
        <taxon>Amblyomma</taxon>
    </lineage>
</organism>
<reference evidence="7 8" key="1">
    <citation type="journal article" date="2023" name="Arcadia Sci">
        <title>De novo assembly of a long-read Amblyomma americanum tick genome.</title>
        <authorList>
            <person name="Chou S."/>
            <person name="Poskanzer K.E."/>
            <person name="Rollins M."/>
            <person name="Thuy-Boun P.S."/>
        </authorList>
    </citation>
    <scope>NUCLEOTIDE SEQUENCE [LARGE SCALE GENOMIC DNA]</scope>
    <source>
        <strain evidence="7">F_SG_1</strain>
        <tissue evidence="7">Salivary glands</tissue>
    </source>
</reference>
<feature type="domain" description="Lipase" evidence="6">
    <location>
        <begin position="278"/>
        <end position="436"/>
    </location>
</feature>
<dbReference type="InterPro" id="IPR000734">
    <property type="entry name" value="TAG_lipase"/>
</dbReference>
<dbReference type="PANTHER" id="PTHR11610:SF173">
    <property type="entry name" value="LIPASE DOMAIN-CONTAINING PROTEIN-RELATED"/>
    <property type="match status" value="1"/>
</dbReference>
<dbReference type="SUPFAM" id="SSF53474">
    <property type="entry name" value="alpha/beta-Hydrolases"/>
    <property type="match status" value="1"/>
</dbReference>
<feature type="signal peptide" evidence="5">
    <location>
        <begin position="1"/>
        <end position="18"/>
    </location>
</feature>
<dbReference type="GO" id="GO:0003676">
    <property type="term" value="F:nucleic acid binding"/>
    <property type="evidence" value="ECO:0007669"/>
    <property type="project" value="InterPro"/>
</dbReference>
<dbReference type="InterPro" id="IPR036397">
    <property type="entry name" value="RNaseH_sf"/>
</dbReference>
<name>A0AAQ4EW19_AMBAM</name>
<dbReference type="GO" id="GO:0005615">
    <property type="term" value="C:extracellular space"/>
    <property type="evidence" value="ECO:0007669"/>
    <property type="project" value="TreeGrafter"/>
</dbReference>
<dbReference type="PANTHER" id="PTHR11610">
    <property type="entry name" value="LIPASE"/>
    <property type="match status" value="1"/>
</dbReference>
<evidence type="ECO:0000256" key="2">
    <source>
        <dbReference type="ARBA" id="ARBA00010701"/>
    </source>
</evidence>
<accession>A0AAQ4EW19</accession>
<evidence type="ECO:0000256" key="4">
    <source>
        <dbReference type="RuleBase" id="RU004262"/>
    </source>
</evidence>
<dbReference type="Gene3D" id="3.30.420.10">
    <property type="entry name" value="Ribonuclease H-like superfamily/Ribonuclease H"/>
    <property type="match status" value="1"/>
</dbReference>